<name>A0ABQ0X106_9MICC</name>
<protein>
    <submittedName>
        <fullName evidence="2">Uncharacterized protein</fullName>
    </submittedName>
</protein>
<accession>A0ABQ0X106</accession>
<dbReference type="EMBL" id="BJZR01000004">
    <property type="protein sequence ID" value="GEO90987.1"/>
    <property type="molecule type" value="Genomic_DNA"/>
</dbReference>
<dbReference type="Proteomes" id="UP000321155">
    <property type="component" value="Unassembled WGS sequence"/>
</dbReference>
<evidence type="ECO:0000256" key="1">
    <source>
        <dbReference type="SAM" id="Phobius"/>
    </source>
</evidence>
<organism evidence="2 3">
    <name type="scientific">Kocuria flava</name>
    <dbReference type="NCBI Taxonomy" id="446860"/>
    <lineage>
        <taxon>Bacteria</taxon>
        <taxon>Bacillati</taxon>
        <taxon>Actinomycetota</taxon>
        <taxon>Actinomycetes</taxon>
        <taxon>Micrococcales</taxon>
        <taxon>Micrococcaceae</taxon>
        <taxon>Kocuria</taxon>
    </lineage>
</organism>
<keyword evidence="3" id="KW-1185">Reference proteome</keyword>
<feature type="transmembrane region" description="Helical" evidence="1">
    <location>
        <begin position="6"/>
        <end position="26"/>
    </location>
</feature>
<keyword evidence="1" id="KW-0472">Membrane</keyword>
<sequence length="93" mass="10061">MLMGGSIRLAAGSVAVVVVVIGSLPLTRFDPRAPDAWEEMLIVRAAIGVAVGRDPTGSRCVLPTRAGEVWDHNTPRTRGLLVSFYQRACDTRR</sequence>
<gene>
    <name evidence="2" type="ORF">KFL01_02930</name>
</gene>
<evidence type="ECO:0000313" key="3">
    <source>
        <dbReference type="Proteomes" id="UP000321155"/>
    </source>
</evidence>
<comment type="caution">
    <text evidence="2">The sequence shown here is derived from an EMBL/GenBank/DDBJ whole genome shotgun (WGS) entry which is preliminary data.</text>
</comment>
<keyword evidence="1" id="KW-1133">Transmembrane helix</keyword>
<evidence type="ECO:0000313" key="2">
    <source>
        <dbReference type="EMBL" id="GEO90987.1"/>
    </source>
</evidence>
<reference evidence="2 3" key="1">
    <citation type="submission" date="2019-07" db="EMBL/GenBank/DDBJ databases">
        <title>Whole genome shotgun sequence of Kocuria flava NBRC 107626.</title>
        <authorList>
            <person name="Hosoyama A."/>
            <person name="Uohara A."/>
            <person name="Ohji S."/>
            <person name="Ichikawa N."/>
        </authorList>
    </citation>
    <scope>NUCLEOTIDE SEQUENCE [LARGE SCALE GENOMIC DNA]</scope>
    <source>
        <strain evidence="2 3">NBRC 107626</strain>
    </source>
</reference>
<keyword evidence="1" id="KW-0812">Transmembrane</keyword>
<proteinExistence type="predicted"/>